<evidence type="ECO:0000313" key="1">
    <source>
        <dbReference type="EMBL" id="SVA59204.1"/>
    </source>
</evidence>
<dbReference type="InterPro" id="IPR002591">
    <property type="entry name" value="Phosphodiest/P_Trfase"/>
</dbReference>
<accession>A0A381X365</accession>
<dbReference type="Pfam" id="PF01663">
    <property type="entry name" value="Phosphodiest"/>
    <property type="match status" value="1"/>
</dbReference>
<dbReference type="EMBL" id="UINC01013753">
    <property type="protein sequence ID" value="SVA59204.1"/>
    <property type="molecule type" value="Genomic_DNA"/>
</dbReference>
<gene>
    <name evidence="1" type="ORF">METZ01_LOCUS112058</name>
</gene>
<dbReference type="PANTHER" id="PTHR10151">
    <property type="entry name" value="ECTONUCLEOTIDE PYROPHOSPHATASE/PHOSPHODIESTERASE"/>
    <property type="match status" value="1"/>
</dbReference>
<dbReference type="SUPFAM" id="SSF53649">
    <property type="entry name" value="Alkaline phosphatase-like"/>
    <property type="match status" value="1"/>
</dbReference>
<reference evidence="1" key="1">
    <citation type="submission" date="2018-05" db="EMBL/GenBank/DDBJ databases">
        <authorList>
            <person name="Lanie J.A."/>
            <person name="Ng W.-L."/>
            <person name="Kazmierczak K.M."/>
            <person name="Andrzejewski T.M."/>
            <person name="Davidsen T.M."/>
            <person name="Wayne K.J."/>
            <person name="Tettelin H."/>
            <person name="Glass J.I."/>
            <person name="Rusch D."/>
            <person name="Podicherti R."/>
            <person name="Tsui H.-C.T."/>
            <person name="Winkler M.E."/>
        </authorList>
    </citation>
    <scope>NUCLEOTIDE SEQUENCE</scope>
</reference>
<name>A0A381X365_9ZZZZ</name>
<proteinExistence type="predicted"/>
<dbReference type="InterPro" id="IPR017850">
    <property type="entry name" value="Alkaline_phosphatase_core_sf"/>
</dbReference>
<dbReference type="Gene3D" id="3.40.720.10">
    <property type="entry name" value="Alkaline Phosphatase, subunit A"/>
    <property type="match status" value="1"/>
</dbReference>
<protein>
    <submittedName>
        <fullName evidence="1">Uncharacterized protein</fullName>
    </submittedName>
</protein>
<dbReference type="GO" id="GO:0016787">
    <property type="term" value="F:hydrolase activity"/>
    <property type="evidence" value="ECO:0007669"/>
    <property type="project" value="UniProtKB-ARBA"/>
</dbReference>
<sequence length="406" mass="47249">MNLQNHYLIVLDALRSDHVKYMPWLSSKIHDGIYIKNLEISSGFCERSEIFFSLKPSETGFVNAITIDTESKNNIRPYSWLPNWIIPVLSFFEKNQFFQKIIRRFLWQVSLNKSSPSMYPQRIPLNILDKVILTEDSIDFEEYSKRIKSGLLYEYINAGYTINWEYFTSLSSASFGTNSSRLKTLINKLSDYKQTLIPVYISTADALGHKFGPHSKELIKGLEDIDIKLKNFYHTCMKYHHGKCDISFLGDHGMEHVNHGINIKNIIESITKSLNLKLGKDLYYFLDSTMLRIWWKLDNEKKLKNFHQKLFSNKELKDKGYFLNNQDCENEGLPPVKDIADIVWWAKKGVQVSPDFFHNESKLKAGMHGYLKKDKVSSGFFLLADSHRPQSYSNLHVLNLLKAFSI</sequence>
<dbReference type="PANTHER" id="PTHR10151:SF120">
    <property type="entry name" value="BIS(5'-ADENOSYL)-TRIPHOSPHATASE"/>
    <property type="match status" value="1"/>
</dbReference>
<dbReference type="AlphaFoldDB" id="A0A381X365"/>
<organism evidence="1">
    <name type="scientific">marine metagenome</name>
    <dbReference type="NCBI Taxonomy" id="408172"/>
    <lineage>
        <taxon>unclassified sequences</taxon>
        <taxon>metagenomes</taxon>
        <taxon>ecological metagenomes</taxon>
    </lineage>
</organism>